<evidence type="ECO:0000313" key="6">
    <source>
        <dbReference type="EMBL" id="AHH18364.1"/>
    </source>
</evidence>
<protein>
    <submittedName>
        <fullName evidence="6">Non-ribosomal peptide synthetase</fullName>
    </submittedName>
</protein>
<dbReference type="Gene3D" id="3.30.559.30">
    <property type="entry name" value="Nonribosomal peptide synthetase, condensation domain"/>
    <property type="match status" value="1"/>
</dbReference>
<name>W5TGU5_9NOCA</name>
<dbReference type="OrthoDB" id="2472181at2"/>
<evidence type="ECO:0000256" key="3">
    <source>
        <dbReference type="ARBA" id="ARBA00022553"/>
    </source>
</evidence>
<dbReference type="InterPro" id="IPR000873">
    <property type="entry name" value="AMP-dep_synth/lig_dom"/>
</dbReference>
<dbReference type="PANTHER" id="PTHR45527:SF1">
    <property type="entry name" value="FATTY ACID SYNTHASE"/>
    <property type="match status" value="1"/>
</dbReference>
<dbReference type="GO" id="GO:0043041">
    <property type="term" value="P:amino acid activation for nonribosomal peptide biosynthetic process"/>
    <property type="evidence" value="ECO:0007669"/>
    <property type="project" value="TreeGrafter"/>
</dbReference>
<dbReference type="InterPro" id="IPR001242">
    <property type="entry name" value="Condensation_dom"/>
</dbReference>
<dbReference type="Pfam" id="PF00668">
    <property type="entry name" value="Condensation"/>
    <property type="match status" value="1"/>
</dbReference>
<organism evidence="6 7">
    <name type="scientific">Nocardia nova SH22a</name>
    <dbReference type="NCBI Taxonomy" id="1415166"/>
    <lineage>
        <taxon>Bacteria</taxon>
        <taxon>Bacillati</taxon>
        <taxon>Actinomycetota</taxon>
        <taxon>Actinomycetes</taxon>
        <taxon>Mycobacteriales</taxon>
        <taxon>Nocardiaceae</taxon>
        <taxon>Nocardia</taxon>
    </lineage>
</organism>
<keyword evidence="3" id="KW-0597">Phosphoprotein</keyword>
<evidence type="ECO:0000313" key="7">
    <source>
        <dbReference type="Proteomes" id="UP000019150"/>
    </source>
</evidence>
<dbReference type="CDD" id="cd05930">
    <property type="entry name" value="A_NRPS"/>
    <property type="match status" value="1"/>
</dbReference>
<dbReference type="Gene3D" id="3.30.300.30">
    <property type="match status" value="1"/>
</dbReference>
<dbReference type="STRING" id="1415166.NONO_c35770"/>
<feature type="region of interest" description="Disordered" evidence="4">
    <location>
        <begin position="1383"/>
        <end position="1405"/>
    </location>
</feature>
<dbReference type="Pfam" id="PF00501">
    <property type="entry name" value="AMP-binding"/>
    <property type="match status" value="1"/>
</dbReference>
<dbReference type="PROSITE" id="PS50075">
    <property type="entry name" value="CARRIER"/>
    <property type="match status" value="1"/>
</dbReference>
<proteinExistence type="predicted"/>
<dbReference type="GO" id="GO:0047527">
    <property type="term" value="F:2,3-dihydroxybenzoate-serine ligase activity"/>
    <property type="evidence" value="ECO:0007669"/>
    <property type="project" value="TreeGrafter"/>
</dbReference>
<dbReference type="GO" id="GO:0031177">
    <property type="term" value="F:phosphopantetheine binding"/>
    <property type="evidence" value="ECO:0007669"/>
    <property type="project" value="InterPro"/>
</dbReference>
<dbReference type="GO" id="GO:0009239">
    <property type="term" value="P:enterobactin biosynthetic process"/>
    <property type="evidence" value="ECO:0007669"/>
    <property type="project" value="TreeGrafter"/>
</dbReference>
<dbReference type="GO" id="GO:0005829">
    <property type="term" value="C:cytosol"/>
    <property type="evidence" value="ECO:0007669"/>
    <property type="project" value="TreeGrafter"/>
</dbReference>
<dbReference type="InterPro" id="IPR045851">
    <property type="entry name" value="AMP-bd_C_sf"/>
</dbReference>
<dbReference type="Pfam" id="PF00550">
    <property type="entry name" value="PP-binding"/>
    <property type="match status" value="1"/>
</dbReference>
<dbReference type="InterPro" id="IPR009081">
    <property type="entry name" value="PP-bd_ACP"/>
</dbReference>
<dbReference type="InterPro" id="IPR020806">
    <property type="entry name" value="PKS_PP-bd"/>
</dbReference>
<evidence type="ECO:0000256" key="2">
    <source>
        <dbReference type="ARBA" id="ARBA00022450"/>
    </source>
</evidence>
<dbReference type="eggNOG" id="COG1020">
    <property type="taxonomic scope" value="Bacteria"/>
</dbReference>
<dbReference type="InterPro" id="IPR020845">
    <property type="entry name" value="AMP-binding_CS"/>
</dbReference>
<dbReference type="InterPro" id="IPR042099">
    <property type="entry name" value="ANL_N_sf"/>
</dbReference>
<dbReference type="Gene3D" id="3.40.50.12780">
    <property type="entry name" value="N-terminal domain of ligase-like"/>
    <property type="match status" value="1"/>
</dbReference>
<dbReference type="SUPFAM" id="SSF56801">
    <property type="entry name" value="Acetyl-CoA synthetase-like"/>
    <property type="match status" value="1"/>
</dbReference>
<dbReference type="Gene3D" id="1.10.1200.10">
    <property type="entry name" value="ACP-like"/>
    <property type="match status" value="1"/>
</dbReference>
<reference evidence="6 7" key="1">
    <citation type="journal article" date="2014" name="Appl. Environ. Microbiol.">
        <title>Insights into the Microbial Degradation of Rubber and Gutta-Percha by Analysis of the Complete Genome of Nocardia nova SH22a.</title>
        <authorList>
            <person name="Luo Q."/>
            <person name="Hiessl S."/>
            <person name="Poehlein A."/>
            <person name="Daniel R."/>
            <person name="Steinbuchel A."/>
        </authorList>
    </citation>
    <scope>NUCLEOTIDE SEQUENCE [LARGE SCALE GENOMIC DNA]</scope>
    <source>
        <strain evidence="6">SH22a</strain>
    </source>
</reference>
<dbReference type="SUPFAM" id="SSF47336">
    <property type="entry name" value="ACP-like"/>
    <property type="match status" value="1"/>
</dbReference>
<dbReference type="EMBL" id="CP006850">
    <property type="protein sequence ID" value="AHH18364.1"/>
    <property type="molecule type" value="Genomic_DNA"/>
</dbReference>
<dbReference type="UniPathway" id="UPA00011"/>
<evidence type="ECO:0000259" key="5">
    <source>
        <dbReference type="PROSITE" id="PS50075"/>
    </source>
</evidence>
<keyword evidence="7" id="KW-1185">Reference proteome</keyword>
<gene>
    <name evidence="6" type="ORF">NONO_c35770</name>
</gene>
<dbReference type="SMART" id="SM00823">
    <property type="entry name" value="PKS_PP"/>
    <property type="match status" value="1"/>
</dbReference>
<dbReference type="PROSITE" id="PS00455">
    <property type="entry name" value="AMP_BINDING"/>
    <property type="match status" value="1"/>
</dbReference>
<accession>W5TGU5</accession>
<dbReference type="PATRIC" id="fig|1415166.3.peg.3670"/>
<keyword evidence="2" id="KW-0596">Phosphopantetheine</keyword>
<feature type="domain" description="Carrier" evidence="5">
    <location>
        <begin position="975"/>
        <end position="1050"/>
    </location>
</feature>
<dbReference type="Gene3D" id="3.30.559.10">
    <property type="entry name" value="Chloramphenicol acetyltransferase-like domain"/>
    <property type="match status" value="1"/>
</dbReference>
<dbReference type="GO" id="GO:0008610">
    <property type="term" value="P:lipid biosynthetic process"/>
    <property type="evidence" value="ECO:0007669"/>
    <property type="project" value="UniProtKB-ARBA"/>
</dbReference>
<dbReference type="GO" id="GO:0009366">
    <property type="term" value="C:enterobactin synthetase complex"/>
    <property type="evidence" value="ECO:0007669"/>
    <property type="project" value="TreeGrafter"/>
</dbReference>
<dbReference type="PANTHER" id="PTHR45527">
    <property type="entry name" value="NONRIBOSOMAL PEPTIDE SYNTHETASE"/>
    <property type="match status" value="1"/>
</dbReference>
<sequence length="1405" mass="151466">MNESGSATDQSRRLELVRRRMAQRRIGIENSNSAAPPLDEPVALNPAQRGLWLHQQRRPRSCAYNVTFVCTIDGAVDAGRLHDAVRACCDRQLLTRTLYEPADDGTPRQRVDSGTRAEVTVVDCRGNVEAAFAELADRHAGELSARPFDLATESALRVRLLAAAERCAMIVSVHHIMWDGPSLGSFFEQIAREYRGFPADVHAQLRDLVVRESRRHNARREQSLRYWMDTLRSSGTLATPQLYAVRDGERPEAATTFTVELGPDACAHLKDLCDPAGATEFAVFTAALEIALSAHADTDSTGLATMMSWRTAPGSDGLWADLGHTVRLRRHLAAQDTFADVVERVVTEIAAATDHLDITTDEIDAAARDRADVDTQITGLVLYQHYAGGIDLPGTESEWAISAPSDVAYPFAVQGVRYSDVLRVYCTFQRHVIDETDMRAVIGHLAELLSTASATATVEQLRRSNAVTARQPVSRPGEVGTVLDLLEPTLVRSAGTAIIDGERRIGYPELDTRSADLAGTLRSHGVLAEDVVAVLLPRSAGLAVALLAILRAGGAYIFVPVDLPEQRVREILDATEPRVVLTAPGAIPPASGSAVVEVDRDGAHEKSGTPIRAPRRNPLQRAAIYYTSGSTGQAKAVDMTDAALAARVRWGAAHWPVRADRPRLAKSKMSFIDGATEILEGLASGGTVAIADDGTCRDVQRLARFAHEHRARHMMAVPTLLRALLELEQFEFDSVVSTGEPLSAELVAALHRTHPALTMENSYGCTETAGDVTVGIAAATGRRPAVGTAPAGTAVVVLNRRLQPVRPGALGEVYVRGPQVVRGYLADSGNTSIRFVADPYDPGGRMYRTGDIGRVRPDGALELIGRIDSQVKVRGQRVDTGEVAATMQGVVGAEATVAVIADIREDSTDLIGYFATDTPVDERSVRRALSAALPPYMVPARVLRIDRIPLLPSGKVDRAALLRDARDRTEARAADADGPDEQALLGVARQLTGRPDLGVTDNLFEFGIDSIRAVSLVRRARTDAALGFDVDDVFLEPTVRGLSRLATKERTGDRARDQGSLALPWPAALLRPTGVDARDAVTYAAMRWPHGVTPDDMGRRLSQVLRTERFEHLQRRFMIRGRLWRTYRNETPPVIGVVPVIDPGDGPWMAAGIDLTRGQTTSAARVPARDGELLVIAGSALVATGPDLTALAQAVCGDDYLPGTLDRSERPVEHLPATGDLPSAQETARRTDRLSITVRLPGPIPVADAIAALFDVLAMQFGIDTFHLDLGLPGGIVPLRRGHTPDEIGELRDERTAAAYRAQWPAGASDRPAVLFQERTAPPVLSPHDAHPFHRPASGAERVYPLTAQHYSAGEQVLLGVAADPLIGYSAVAVSAAWSARLRDSAGRTTTSEQTDISMKGQLGA</sequence>
<evidence type="ECO:0000256" key="4">
    <source>
        <dbReference type="SAM" id="MobiDB-lite"/>
    </source>
</evidence>
<dbReference type="InterPro" id="IPR036736">
    <property type="entry name" value="ACP-like_sf"/>
</dbReference>
<dbReference type="RefSeq" id="WP_025349804.1">
    <property type="nucleotide sequence ID" value="NZ_CP006850.1"/>
</dbReference>
<feature type="compositionally biased region" description="Polar residues" evidence="4">
    <location>
        <begin position="1387"/>
        <end position="1397"/>
    </location>
</feature>
<evidence type="ECO:0000256" key="1">
    <source>
        <dbReference type="ARBA" id="ARBA00001957"/>
    </source>
</evidence>
<dbReference type="InterPro" id="IPR023213">
    <property type="entry name" value="CAT-like_dom_sf"/>
</dbReference>
<dbReference type="KEGG" id="nno:NONO_c35770"/>
<dbReference type="SUPFAM" id="SSF52777">
    <property type="entry name" value="CoA-dependent acyltransferases"/>
    <property type="match status" value="2"/>
</dbReference>
<comment type="cofactor">
    <cofactor evidence="1">
        <name>pantetheine 4'-phosphate</name>
        <dbReference type="ChEBI" id="CHEBI:47942"/>
    </cofactor>
</comment>
<dbReference type="HOGENOM" id="CLU_254031_0_0_11"/>
<dbReference type="Proteomes" id="UP000019150">
    <property type="component" value="Chromosome"/>
</dbReference>